<protein>
    <submittedName>
        <fullName evidence="1">Uncharacterized protein</fullName>
    </submittedName>
</protein>
<keyword evidence="2" id="KW-1185">Reference proteome</keyword>
<proteinExistence type="predicted"/>
<dbReference type="Proteomes" id="UP000776252">
    <property type="component" value="Unassembled WGS sequence"/>
</dbReference>
<organism evidence="1 2">
    <name type="scientific">Clostridium frigoris</name>
    <dbReference type="NCBI Taxonomy" id="205327"/>
    <lineage>
        <taxon>Bacteria</taxon>
        <taxon>Bacillati</taxon>
        <taxon>Bacillota</taxon>
        <taxon>Clostridia</taxon>
        <taxon>Eubacteriales</taxon>
        <taxon>Clostridiaceae</taxon>
        <taxon>Clostridium</taxon>
    </lineage>
</organism>
<reference evidence="1 2" key="1">
    <citation type="submission" date="2021-06" db="EMBL/GenBank/DDBJ databases">
        <title>Clostridia strains as spoilage organisms.</title>
        <authorList>
            <person name="Wambui J."/>
            <person name="Stephan R."/>
            <person name="Stevens M.J.A."/>
        </authorList>
    </citation>
    <scope>NUCLEOTIDE SEQUENCE [LARGE SCALE GENOMIC DNA]</scope>
    <source>
        <strain evidence="1 2">DSM 14204</strain>
    </source>
</reference>
<accession>A0ABS6BSN7</accession>
<name>A0ABS6BSN7_9CLOT</name>
<dbReference type="EMBL" id="JAHLDV010000010">
    <property type="protein sequence ID" value="MBU3159510.1"/>
    <property type="molecule type" value="Genomic_DNA"/>
</dbReference>
<evidence type="ECO:0000313" key="2">
    <source>
        <dbReference type="Proteomes" id="UP000776252"/>
    </source>
</evidence>
<gene>
    <name evidence="1" type="ORF">KPL37_07040</name>
</gene>
<dbReference type="RefSeq" id="WP_216147131.1">
    <property type="nucleotide sequence ID" value="NZ_JAHLDV010000010.1"/>
</dbReference>
<sequence length="102" mass="11999">MNDLERKFNKDMTNIYRKADKECGYRATRFLQILSEKGGIITAKELVSKEGGTEGFLKLWQLGRLDLSIEALLLTDEYKVLFTKEELKLSKERLEKYQYEVK</sequence>
<comment type="caution">
    <text evidence="1">The sequence shown here is derived from an EMBL/GenBank/DDBJ whole genome shotgun (WGS) entry which is preliminary data.</text>
</comment>
<evidence type="ECO:0000313" key="1">
    <source>
        <dbReference type="EMBL" id="MBU3159510.1"/>
    </source>
</evidence>